<name>A0A1G7HM24_CHIFI</name>
<proteinExistence type="predicted"/>
<dbReference type="EMBL" id="FNBN01000001">
    <property type="protein sequence ID" value="SDF01039.1"/>
    <property type="molecule type" value="Genomic_DNA"/>
</dbReference>
<dbReference type="OrthoDB" id="4956084at2"/>
<dbReference type="AlphaFoldDB" id="A0A1G7HM24"/>
<dbReference type="Proteomes" id="UP000199045">
    <property type="component" value="Unassembled WGS sequence"/>
</dbReference>
<accession>A0A1G7HM24</accession>
<evidence type="ECO:0000313" key="2">
    <source>
        <dbReference type="Proteomes" id="UP000199045"/>
    </source>
</evidence>
<evidence type="ECO:0000313" key="1">
    <source>
        <dbReference type="EMBL" id="SDF01039.1"/>
    </source>
</evidence>
<organism evidence="1 2">
    <name type="scientific">Chitinophaga filiformis</name>
    <name type="common">Myxococcus filiformis</name>
    <name type="synonym">Flexibacter filiformis</name>
    <dbReference type="NCBI Taxonomy" id="104663"/>
    <lineage>
        <taxon>Bacteria</taxon>
        <taxon>Pseudomonadati</taxon>
        <taxon>Bacteroidota</taxon>
        <taxon>Chitinophagia</taxon>
        <taxon>Chitinophagales</taxon>
        <taxon>Chitinophagaceae</taxon>
        <taxon>Chitinophaga</taxon>
    </lineage>
</organism>
<reference evidence="1 2" key="1">
    <citation type="submission" date="2016-10" db="EMBL/GenBank/DDBJ databases">
        <authorList>
            <person name="de Groot N.N."/>
        </authorList>
    </citation>
    <scope>NUCLEOTIDE SEQUENCE [LARGE SCALE GENOMIC DNA]</scope>
    <source>
        <strain evidence="1 2">DSM 527</strain>
    </source>
</reference>
<dbReference type="PANTHER" id="PTHR36455:SF1">
    <property type="entry name" value="BLR8292 PROTEIN"/>
    <property type="match status" value="1"/>
</dbReference>
<gene>
    <name evidence="1" type="ORF">SAMN04488121_101511</name>
</gene>
<protein>
    <submittedName>
        <fullName evidence="1">Transposase</fullName>
    </submittedName>
</protein>
<dbReference type="InterPro" id="IPR008878">
    <property type="entry name" value="Transposase_IS66_Orf2"/>
</dbReference>
<sequence>MIALNPDCRYFLYRVPVNINKSFYSLAAIVKEQMQTDPLLRDVFIFLNNRCTQIKILVWQGDGFAIFHKRLEAGTFELPVFLHDQRHIVINYSQLVLILQGIGLSKVHYRKRYRKENVFH</sequence>
<dbReference type="PANTHER" id="PTHR36455">
    <property type="match status" value="1"/>
</dbReference>
<dbReference type="STRING" id="104663.SAMN04488121_101511"/>
<dbReference type="RefSeq" id="WP_089828656.1">
    <property type="nucleotide sequence ID" value="NZ_FNBN01000001.1"/>
</dbReference>
<dbReference type="NCBIfam" id="NF033819">
    <property type="entry name" value="IS66_TnpB"/>
    <property type="match status" value="1"/>
</dbReference>
<dbReference type="Pfam" id="PF05717">
    <property type="entry name" value="TnpB_IS66"/>
    <property type="match status" value="1"/>
</dbReference>